<sequence>MKIFLTFFLFALLFSLAYGAEVGVENVKGLENEEIRGVHAEKPLGRHKRWGWGWGGYGGWGGGGCCWGR</sequence>
<evidence type="ECO:0000313" key="3">
    <source>
        <dbReference type="WBParaSite" id="MhA1_Contig1836.frz3.gene2"/>
    </source>
</evidence>
<keyword evidence="1" id="KW-0732">Signal</keyword>
<feature type="chain" id="PRO_5009315660" evidence="1">
    <location>
        <begin position="20"/>
        <end position="69"/>
    </location>
</feature>
<feature type="signal peptide" evidence="1">
    <location>
        <begin position="1"/>
        <end position="19"/>
    </location>
</feature>
<dbReference type="Proteomes" id="UP000095281">
    <property type="component" value="Unplaced"/>
</dbReference>
<keyword evidence="2" id="KW-1185">Reference proteome</keyword>
<organism evidence="2 3">
    <name type="scientific">Meloidogyne hapla</name>
    <name type="common">Root-knot nematode worm</name>
    <dbReference type="NCBI Taxonomy" id="6305"/>
    <lineage>
        <taxon>Eukaryota</taxon>
        <taxon>Metazoa</taxon>
        <taxon>Ecdysozoa</taxon>
        <taxon>Nematoda</taxon>
        <taxon>Chromadorea</taxon>
        <taxon>Rhabditida</taxon>
        <taxon>Tylenchina</taxon>
        <taxon>Tylenchomorpha</taxon>
        <taxon>Tylenchoidea</taxon>
        <taxon>Meloidogynidae</taxon>
        <taxon>Meloidogyninae</taxon>
        <taxon>Meloidogyne</taxon>
    </lineage>
</organism>
<protein>
    <submittedName>
        <fullName evidence="3">Uncharacterized protein</fullName>
    </submittedName>
</protein>
<dbReference type="WBParaSite" id="MhA1_Contig1836.frz3.gene2">
    <property type="protein sequence ID" value="MhA1_Contig1836.frz3.gene2"/>
    <property type="gene ID" value="MhA1_Contig1836.frz3.gene2"/>
</dbReference>
<reference evidence="3" key="1">
    <citation type="submission" date="2016-11" db="UniProtKB">
        <authorList>
            <consortium name="WormBaseParasite"/>
        </authorList>
    </citation>
    <scope>IDENTIFICATION</scope>
</reference>
<evidence type="ECO:0000313" key="2">
    <source>
        <dbReference type="Proteomes" id="UP000095281"/>
    </source>
</evidence>
<accession>A0A1I8BCB0</accession>
<dbReference type="AlphaFoldDB" id="A0A1I8BCB0"/>
<name>A0A1I8BCB0_MELHA</name>
<proteinExistence type="predicted"/>
<evidence type="ECO:0000256" key="1">
    <source>
        <dbReference type="SAM" id="SignalP"/>
    </source>
</evidence>